<dbReference type="EMBL" id="CACRXK020000644">
    <property type="protein sequence ID" value="CAB3983704.1"/>
    <property type="molecule type" value="Genomic_DNA"/>
</dbReference>
<dbReference type="Proteomes" id="UP001152795">
    <property type="component" value="Unassembled WGS sequence"/>
</dbReference>
<comment type="caution">
    <text evidence="1">The sequence shown here is derived from an EMBL/GenBank/DDBJ whole genome shotgun (WGS) entry which is preliminary data.</text>
</comment>
<dbReference type="AlphaFoldDB" id="A0A6S7FUG1"/>
<evidence type="ECO:0000313" key="2">
    <source>
        <dbReference type="Proteomes" id="UP001152795"/>
    </source>
</evidence>
<name>A0A6S7FUG1_PARCT</name>
<keyword evidence="2" id="KW-1185">Reference proteome</keyword>
<organism evidence="1 2">
    <name type="scientific">Paramuricea clavata</name>
    <name type="common">Red gorgonian</name>
    <name type="synonym">Violescent sea-whip</name>
    <dbReference type="NCBI Taxonomy" id="317549"/>
    <lineage>
        <taxon>Eukaryota</taxon>
        <taxon>Metazoa</taxon>
        <taxon>Cnidaria</taxon>
        <taxon>Anthozoa</taxon>
        <taxon>Octocorallia</taxon>
        <taxon>Malacalcyonacea</taxon>
        <taxon>Plexauridae</taxon>
        <taxon>Paramuricea</taxon>
    </lineage>
</organism>
<sequence>MDVGRMNEEIQFLDKNLGESESNEESIDIGEEIAYVQELRRRKMQEEVGEGQASTREQLATKYPELSNLAYNNLMDRGDRLLNDMIIAGLDEEDFEEKSEELRYIRMLSNEFQRKSNLNKLLNLRDKVKKRELVKRDDNRKLELFKIWARENAGVLSAVFISSAAVIVGLVVTTRSMAWKLGDESKRINEKLNDMVKKQMKLPPVFLKLADGLEAVGDNIWTIVAGAIGVIFLIYELS</sequence>
<reference evidence="1" key="1">
    <citation type="submission" date="2020-04" db="EMBL/GenBank/DDBJ databases">
        <authorList>
            <person name="Alioto T."/>
            <person name="Alioto T."/>
            <person name="Gomez Garrido J."/>
        </authorList>
    </citation>
    <scope>NUCLEOTIDE SEQUENCE</scope>
    <source>
        <strain evidence="1">A484AB</strain>
    </source>
</reference>
<gene>
    <name evidence="1" type="ORF">PACLA_8A087052</name>
</gene>
<proteinExistence type="predicted"/>
<evidence type="ECO:0000313" key="1">
    <source>
        <dbReference type="EMBL" id="CAB3983704.1"/>
    </source>
</evidence>
<accession>A0A6S7FUG1</accession>
<protein>
    <submittedName>
        <fullName evidence="1">Uncharacterized protein</fullName>
    </submittedName>
</protein>